<comment type="caution">
    <text evidence="2">The sequence shown here is derived from an EMBL/GenBank/DDBJ whole genome shotgun (WGS) entry which is preliminary data.</text>
</comment>
<dbReference type="InterPro" id="IPR025295">
    <property type="entry name" value="eCIS_core_dom"/>
</dbReference>
<sequence length="481" mass="51786">MQRQVAQEEAALAASAHQGVVQRVQARQGLGEPLPVAVRRHLELGLNADLSRVRVHTDREAAALAARVQARAFTSGPDIYFAANTYDPGSRAGLTLIAHEAAHVVQQQQGRVAAGLDPDAALETEAEQQGERLGHAVNAAPPTAPLSDAAPAGASAHAIPGAAVQRVIGKSLKPKPPFPTRPLRDAFMNRRTVKSRPPGAPMYFNSEYKALLQGLHRKQTRYTVIQALAKADRRYVAKHGNARIKAQNAGTRITTHQALITKFQNNGYATGTLQNKLVTKQHGSAVDALLGMVPFTDQDLVNVSKVGDMYSNFTTHFNKVHAPAMIRTASACIDVNHAMVTADTSASGKFSVSTKGSVFESFVDKTVLGGYGRVSITRQLTMHASRDSDSYDAATRTLYDAKFYDSVMGKSTNNHQYDDYELILSQGLDADGGEPIDHVCYVFPDQAAAQLNVGLNKVVKVGKDIQVAYVRAGQNPVLVHV</sequence>
<proteinExistence type="predicted"/>
<evidence type="ECO:0000313" key="2">
    <source>
        <dbReference type="EMBL" id="GGL08223.1"/>
    </source>
</evidence>
<organism evidence="2 3">
    <name type="scientific">Deinococcus radiotolerans</name>
    <dbReference type="NCBI Taxonomy" id="1309407"/>
    <lineage>
        <taxon>Bacteria</taxon>
        <taxon>Thermotogati</taxon>
        <taxon>Deinococcota</taxon>
        <taxon>Deinococci</taxon>
        <taxon>Deinococcales</taxon>
        <taxon>Deinococcaceae</taxon>
        <taxon>Deinococcus</taxon>
    </lineage>
</organism>
<feature type="domain" description="eCIS core" evidence="1">
    <location>
        <begin position="33"/>
        <end position="110"/>
    </location>
</feature>
<dbReference type="Pfam" id="PF13699">
    <property type="entry name" value="eCIS_core"/>
    <property type="match status" value="1"/>
</dbReference>
<dbReference type="RefSeq" id="WP_189069687.1">
    <property type="nucleotide sequence ID" value="NZ_BMPE01000009.1"/>
</dbReference>
<dbReference type="EMBL" id="BMPE01000009">
    <property type="protein sequence ID" value="GGL08223.1"/>
    <property type="molecule type" value="Genomic_DNA"/>
</dbReference>
<protein>
    <recommendedName>
        <fullName evidence="1">eCIS core domain-containing protein</fullName>
    </recommendedName>
</protein>
<dbReference type="Proteomes" id="UP000604341">
    <property type="component" value="Unassembled WGS sequence"/>
</dbReference>
<accession>A0ABQ2FMU0</accession>
<name>A0ABQ2FMU0_9DEIO</name>
<evidence type="ECO:0000313" key="3">
    <source>
        <dbReference type="Proteomes" id="UP000604341"/>
    </source>
</evidence>
<evidence type="ECO:0000259" key="1">
    <source>
        <dbReference type="Pfam" id="PF13699"/>
    </source>
</evidence>
<reference evidence="3" key="1">
    <citation type="journal article" date="2019" name="Int. J. Syst. Evol. Microbiol.">
        <title>The Global Catalogue of Microorganisms (GCM) 10K type strain sequencing project: providing services to taxonomists for standard genome sequencing and annotation.</title>
        <authorList>
            <consortium name="The Broad Institute Genomics Platform"/>
            <consortium name="The Broad Institute Genome Sequencing Center for Infectious Disease"/>
            <person name="Wu L."/>
            <person name="Ma J."/>
        </authorList>
    </citation>
    <scope>NUCLEOTIDE SEQUENCE [LARGE SCALE GENOMIC DNA]</scope>
    <source>
        <strain evidence="3">JCM 19173</strain>
    </source>
</reference>
<keyword evidence="3" id="KW-1185">Reference proteome</keyword>
<gene>
    <name evidence="2" type="ORF">GCM10010844_28770</name>
</gene>